<comment type="caution">
    <text evidence="2">The sequence shown here is derived from an EMBL/GenBank/DDBJ whole genome shotgun (WGS) entry which is preliminary data.</text>
</comment>
<organism evidence="2 3">
    <name type="scientific">Anaerobutyricum hallii DSM 3353</name>
    <dbReference type="NCBI Taxonomy" id="411469"/>
    <lineage>
        <taxon>Bacteria</taxon>
        <taxon>Bacillati</taxon>
        <taxon>Bacillota</taxon>
        <taxon>Clostridia</taxon>
        <taxon>Lachnospirales</taxon>
        <taxon>Lachnospiraceae</taxon>
        <taxon>Anaerobutyricum</taxon>
    </lineage>
</organism>
<reference evidence="2 3" key="2">
    <citation type="submission" date="2009-02" db="EMBL/GenBank/DDBJ databases">
        <title>Draft genome sequence of Eubacterium hallii (DSM 3353).</title>
        <authorList>
            <person name="Sudarsanam P."/>
            <person name="Ley R."/>
            <person name="Guruge J."/>
            <person name="Turnbaugh P.J."/>
            <person name="Mahowald M."/>
            <person name="Liep D."/>
            <person name="Gordon J."/>
        </authorList>
    </citation>
    <scope>NUCLEOTIDE SEQUENCE [LARGE SCALE GENOMIC DNA]</scope>
    <source>
        <strain evidence="2 3">DSM 3353</strain>
    </source>
</reference>
<gene>
    <name evidence="2" type="ORF">EUBHAL_00095</name>
</gene>
<dbReference type="Proteomes" id="UP000003174">
    <property type="component" value="Unassembled WGS sequence"/>
</dbReference>
<name>C0ERT6_9FIRM</name>
<sequence>MIINSNTHINSLQYIFLNIDSYIYCSRRAKEDREDTGTIMGNNESQKKNRKRNKEYRYISIDKA</sequence>
<dbReference type="EMBL" id="ACEP01000006">
    <property type="protein sequence ID" value="EEG38027.1"/>
    <property type="molecule type" value="Genomic_DNA"/>
</dbReference>
<dbReference type="AlphaFoldDB" id="C0ERT6"/>
<evidence type="ECO:0000313" key="3">
    <source>
        <dbReference type="Proteomes" id="UP000003174"/>
    </source>
</evidence>
<accession>C0ERT6</accession>
<proteinExistence type="predicted"/>
<protein>
    <submittedName>
        <fullName evidence="2">Uncharacterized protein</fullName>
    </submittedName>
</protein>
<feature type="region of interest" description="Disordered" evidence="1">
    <location>
        <begin position="31"/>
        <end position="64"/>
    </location>
</feature>
<feature type="compositionally biased region" description="Basic and acidic residues" evidence="1">
    <location>
        <begin position="55"/>
        <end position="64"/>
    </location>
</feature>
<evidence type="ECO:0000256" key="1">
    <source>
        <dbReference type="SAM" id="MobiDB-lite"/>
    </source>
</evidence>
<reference evidence="2 3" key="1">
    <citation type="submission" date="2009-01" db="EMBL/GenBank/DDBJ databases">
        <authorList>
            <person name="Fulton L."/>
            <person name="Clifton S."/>
            <person name="Fulton B."/>
            <person name="Xu J."/>
            <person name="Minx P."/>
            <person name="Pepin K.H."/>
            <person name="Johnson M."/>
            <person name="Bhonagiri V."/>
            <person name="Nash W.E."/>
            <person name="Mardis E.R."/>
            <person name="Wilson R.K."/>
        </authorList>
    </citation>
    <scope>NUCLEOTIDE SEQUENCE [LARGE SCALE GENOMIC DNA]</scope>
    <source>
        <strain evidence="2 3">DSM 3353</strain>
    </source>
</reference>
<evidence type="ECO:0000313" key="2">
    <source>
        <dbReference type="EMBL" id="EEG38027.1"/>
    </source>
</evidence>